<reference evidence="1" key="1">
    <citation type="submission" date="2018-05" db="EMBL/GenBank/DDBJ databases">
        <authorList>
            <person name="Lanie J.A."/>
            <person name="Ng W.-L."/>
            <person name="Kazmierczak K.M."/>
            <person name="Andrzejewski T.M."/>
            <person name="Davidsen T.M."/>
            <person name="Wayne K.J."/>
            <person name="Tettelin H."/>
            <person name="Glass J.I."/>
            <person name="Rusch D."/>
            <person name="Podicherti R."/>
            <person name="Tsui H.-C.T."/>
            <person name="Winkler M.E."/>
        </authorList>
    </citation>
    <scope>NUCLEOTIDE SEQUENCE</scope>
</reference>
<evidence type="ECO:0008006" key="2">
    <source>
        <dbReference type="Google" id="ProtNLM"/>
    </source>
</evidence>
<dbReference type="AlphaFoldDB" id="A0A381T0R7"/>
<evidence type="ECO:0000313" key="1">
    <source>
        <dbReference type="EMBL" id="SVA09158.1"/>
    </source>
</evidence>
<gene>
    <name evidence="1" type="ORF">METZ01_LOCUS62012</name>
</gene>
<name>A0A381T0R7_9ZZZZ</name>
<accession>A0A381T0R7</accession>
<dbReference type="EMBL" id="UINC01003776">
    <property type="protein sequence ID" value="SVA09158.1"/>
    <property type="molecule type" value="Genomic_DNA"/>
</dbReference>
<sequence>MWDRDPKFCNALYNAKQCGVNIWCIKARLTKRDMTFISEIPINLKP</sequence>
<proteinExistence type="predicted"/>
<protein>
    <recommendedName>
        <fullName evidence="2">Sugar fermentation stimulation protein C-terminal domain-containing protein</fullName>
    </recommendedName>
</protein>
<organism evidence="1">
    <name type="scientific">marine metagenome</name>
    <dbReference type="NCBI Taxonomy" id="408172"/>
    <lineage>
        <taxon>unclassified sequences</taxon>
        <taxon>metagenomes</taxon>
        <taxon>ecological metagenomes</taxon>
    </lineage>
</organism>
<dbReference type="Gene3D" id="3.40.1350.60">
    <property type="match status" value="1"/>
</dbReference>